<sequence length="504" mass="55714">MPSAAALAVEEEYWERRYPSTTPESLGLLEQVTGSWRVENRAAAAQLVAIGQLFAYRLSRCSDTEDWCVDTMEAVAAEVAAALRISQRAGLYRIEDARVMRERLPLTAQVFIAGELDYGSFRIIAARTMLITDPTILAKVDARIADNVGRWPSLTKSRLAGKVDAVVARIDADAVRQRRQRHTDREISIWDHPDGGVSYIEGTLNPVDARALDQRLNALAATVCRHDPRTPAQRRADAAGALAAGAKRLGCRCGRPDCAAGARPDATAVTIHVIAEQATLDGTSDAPASRWCADGVITSELLTELALTAKLVPLTHPGDAAPEPRYRPSAALSEFVKCRDLTCRFPGCDAPATHCDVDHTIPYADGGPTHAANLKCLCRWHHLIKTFWGWTDRQLADGTVIWTHPDGHTYITTPASALLFPSLCRPTLGMPTPQTRTRQEYCDQRTAMMPKRRRTRAQDRAQRINTERRHNHHTRQTARQARWATYDHPNGKTPPNPDDDPPPF</sequence>
<protein>
    <recommendedName>
        <fullName evidence="2">HNH nuclease domain-containing protein</fullName>
    </recommendedName>
</protein>
<dbReference type="Pfam" id="PF02720">
    <property type="entry name" value="DUF222"/>
    <property type="match status" value="1"/>
</dbReference>
<dbReference type="InterPro" id="IPR003870">
    <property type="entry name" value="DUF222"/>
</dbReference>
<evidence type="ECO:0000259" key="2">
    <source>
        <dbReference type="SMART" id="SM00507"/>
    </source>
</evidence>
<evidence type="ECO:0000313" key="3">
    <source>
        <dbReference type="EMBL" id="OBJ84383.1"/>
    </source>
</evidence>
<reference evidence="3 4" key="1">
    <citation type="submission" date="2016-06" db="EMBL/GenBank/DDBJ databases">
        <authorList>
            <person name="Kjaerup R.B."/>
            <person name="Dalgaard T.S."/>
            <person name="Juul-Madsen H.R."/>
        </authorList>
    </citation>
    <scope>NUCLEOTIDE SEQUENCE [LARGE SCALE GENOMIC DNA]</scope>
    <source>
        <strain evidence="3 4">1276495.2</strain>
    </source>
</reference>
<accession>A0A1A3KJ04</accession>
<gene>
    <name evidence="3" type="ORF">A5640_16280</name>
</gene>
<dbReference type="InterPro" id="IPR003615">
    <property type="entry name" value="HNH_nuc"/>
</dbReference>
<dbReference type="SMART" id="SM00507">
    <property type="entry name" value="HNHc"/>
    <property type="match status" value="1"/>
</dbReference>
<organism evidence="3 4">
    <name type="scientific">Mycobacterium asiaticum</name>
    <dbReference type="NCBI Taxonomy" id="1790"/>
    <lineage>
        <taxon>Bacteria</taxon>
        <taxon>Bacillati</taxon>
        <taxon>Actinomycetota</taxon>
        <taxon>Actinomycetes</taxon>
        <taxon>Mycobacteriales</taxon>
        <taxon>Mycobacteriaceae</taxon>
        <taxon>Mycobacterium</taxon>
    </lineage>
</organism>
<dbReference type="Gene3D" id="1.10.30.50">
    <property type="match status" value="1"/>
</dbReference>
<feature type="region of interest" description="Disordered" evidence="1">
    <location>
        <begin position="448"/>
        <end position="504"/>
    </location>
</feature>
<comment type="caution">
    <text evidence="3">The sequence shown here is derived from an EMBL/GenBank/DDBJ whole genome shotgun (WGS) entry which is preliminary data.</text>
</comment>
<dbReference type="Proteomes" id="UP000093925">
    <property type="component" value="Unassembled WGS sequence"/>
</dbReference>
<evidence type="ECO:0000256" key="1">
    <source>
        <dbReference type="SAM" id="MobiDB-lite"/>
    </source>
</evidence>
<dbReference type="EMBL" id="LZLM01000086">
    <property type="protein sequence ID" value="OBJ84383.1"/>
    <property type="molecule type" value="Genomic_DNA"/>
</dbReference>
<dbReference type="AlphaFoldDB" id="A0A1A3KJ04"/>
<proteinExistence type="predicted"/>
<name>A0A1A3KJ04_MYCAS</name>
<dbReference type="CDD" id="cd00085">
    <property type="entry name" value="HNHc"/>
    <property type="match status" value="1"/>
</dbReference>
<feature type="domain" description="HNH nuclease" evidence="2">
    <location>
        <begin position="331"/>
        <end position="383"/>
    </location>
</feature>
<feature type="compositionally biased region" description="Basic and acidic residues" evidence="1">
    <location>
        <begin position="456"/>
        <end position="468"/>
    </location>
</feature>
<evidence type="ECO:0000313" key="4">
    <source>
        <dbReference type="Proteomes" id="UP000093925"/>
    </source>
</evidence>